<gene>
    <name evidence="1" type="ORF">chiPu_0000340</name>
</gene>
<evidence type="ECO:0000313" key="1">
    <source>
        <dbReference type="EMBL" id="GCC21957.1"/>
    </source>
</evidence>
<protein>
    <submittedName>
        <fullName evidence="1">Uncharacterized protein</fullName>
    </submittedName>
</protein>
<dbReference type="Proteomes" id="UP000287033">
    <property type="component" value="Unassembled WGS sequence"/>
</dbReference>
<keyword evidence="2" id="KW-1185">Reference proteome</keyword>
<dbReference type="EMBL" id="BEZZ01000004">
    <property type="protein sequence ID" value="GCC21957.1"/>
    <property type="molecule type" value="Genomic_DNA"/>
</dbReference>
<evidence type="ECO:0000313" key="2">
    <source>
        <dbReference type="Proteomes" id="UP000287033"/>
    </source>
</evidence>
<reference evidence="1 2" key="1">
    <citation type="journal article" date="2018" name="Nat. Ecol. Evol.">
        <title>Shark genomes provide insights into elasmobranch evolution and the origin of vertebrates.</title>
        <authorList>
            <person name="Hara Y"/>
            <person name="Yamaguchi K"/>
            <person name="Onimaru K"/>
            <person name="Kadota M"/>
            <person name="Koyanagi M"/>
            <person name="Keeley SD"/>
            <person name="Tatsumi K"/>
            <person name="Tanaka K"/>
            <person name="Motone F"/>
            <person name="Kageyama Y"/>
            <person name="Nozu R"/>
            <person name="Adachi N"/>
            <person name="Nishimura O"/>
            <person name="Nakagawa R"/>
            <person name="Tanegashima C"/>
            <person name="Kiyatake I"/>
            <person name="Matsumoto R"/>
            <person name="Murakumo K"/>
            <person name="Nishida K"/>
            <person name="Terakita A"/>
            <person name="Kuratani S"/>
            <person name="Sato K"/>
            <person name="Hyodo S Kuraku.S."/>
        </authorList>
    </citation>
    <scope>NUCLEOTIDE SEQUENCE [LARGE SCALE GENOMIC DNA]</scope>
</reference>
<sequence>MDDIGVRNITEAGARKGTFVLGDLWLMGQAGVWQPAAFWHHQGPEEPQVSPGRTLVEEIEPSEEESMAQCGAEIKPSEEGSVAQCQWGTRAGMLLHAARTMAIATYDSATLE</sequence>
<comment type="caution">
    <text evidence="1">The sequence shown here is derived from an EMBL/GenBank/DDBJ whole genome shotgun (WGS) entry which is preliminary data.</text>
</comment>
<organism evidence="1 2">
    <name type="scientific">Chiloscyllium punctatum</name>
    <name type="common">Brownbanded bambooshark</name>
    <name type="synonym">Hemiscyllium punctatum</name>
    <dbReference type="NCBI Taxonomy" id="137246"/>
    <lineage>
        <taxon>Eukaryota</taxon>
        <taxon>Metazoa</taxon>
        <taxon>Chordata</taxon>
        <taxon>Craniata</taxon>
        <taxon>Vertebrata</taxon>
        <taxon>Chondrichthyes</taxon>
        <taxon>Elasmobranchii</taxon>
        <taxon>Galeomorphii</taxon>
        <taxon>Galeoidea</taxon>
        <taxon>Orectolobiformes</taxon>
        <taxon>Hemiscylliidae</taxon>
        <taxon>Chiloscyllium</taxon>
    </lineage>
</organism>
<dbReference type="AlphaFoldDB" id="A0A401RUZ0"/>
<proteinExistence type="predicted"/>
<accession>A0A401RUZ0</accession>
<name>A0A401RUZ0_CHIPU</name>